<evidence type="ECO:0000313" key="1">
    <source>
        <dbReference type="EMBL" id="MBF4983642.1"/>
    </source>
</evidence>
<proteinExistence type="predicted"/>
<comment type="caution">
    <text evidence="1">The sequence shown here is derived from an EMBL/GenBank/DDBJ whole genome shotgun (WGS) entry which is preliminary data.</text>
</comment>
<gene>
    <name evidence="1" type="ORF">FNJ87_04630</name>
</gene>
<reference evidence="1 2" key="1">
    <citation type="submission" date="2020-11" db="EMBL/GenBank/DDBJ databases">
        <title>P. mediterranea TC4 genome.</title>
        <authorList>
            <person name="Molmeret M."/>
        </authorList>
    </citation>
    <scope>NUCLEOTIDE SEQUENCE [LARGE SCALE GENOMIC DNA]</scope>
    <source>
        <strain evidence="1 2">TC4</strain>
    </source>
</reference>
<dbReference type="InterPro" id="IPR008969">
    <property type="entry name" value="CarboxyPept-like_regulatory"/>
</dbReference>
<accession>A0ABS0A2Q1</accession>
<dbReference type="Gene3D" id="2.60.40.1120">
    <property type="entry name" value="Carboxypeptidase-like, regulatory domain"/>
    <property type="match status" value="1"/>
</dbReference>
<feature type="non-terminal residue" evidence="1">
    <location>
        <position position="134"/>
    </location>
</feature>
<dbReference type="EMBL" id="JADKYU010000240">
    <property type="protein sequence ID" value="MBF4983642.1"/>
    <property type="molecule type" value="Genomic_DNA"/>
</dbReference>
<dbReference type="Proteomes" id="UP001194729">
    <property type="component" value="Unassembled WGS sequence"/>
</dbReference>
<evidence type="ECO:0000313" key="2">
    <source>
        <dbReference type="Proteomes" id="UP001194729"/>
    </source>
</evidence>
<dbReference type="Pfam" id="PF13620">
    <property type="entry name" value="CarboxypepD_reg"/>
    <property type="match status" value="1"/>
</dbReference>
<sequence length="134" mass="14288">MAVTAQVTTSSINGRILEAEDEPLLGATVVAVHGPTNSKYGSTTDIDGYYRVSNMRVGGPYTITITYVGKNEVVLNDIYLQLGESERIDLTLTDSTNALDAIVIDAVRDGIFDSGKTGTETNVSRCETLVSVPV</sequence>
<name>A0ABS0A2Q1_9FLAO</name>
<dbReference type="SUPFAM" id="SSF49464">
    <property type="entry name" value="Carboxypeptidase regulatory domain-like"/>
    <property type="match status" value="1"/>
</dbReference>
<protein>
    <submittedName>
        <fullName evidence="1">Carboxypeptidase regulatory-like domain-containing protein</fullName>
    </submittedName>
</protein>
<organism evidence="1 2">
    <name type="scientific">Nonlabens mediterrranea</name>
    <dbReference type="NCBI Taxonomy" id="1419947"/>
    <lineage>
        <taxon>Bacteria</taxon>
        <taxon>Pseudomonadati</taxon>
        <taxon>Bacteroidota</taxon>
        <taxon>Flavobacteriia</taxon>
        <taxon>Flavobacteriales</taxon>
        <taxon>Flavobacteriaceae</taxon>
        <taxon>Nonlabens</taxon>
    </lineage>
</organism>
<keyword evidence="2" id="KW-1185">Reference proteome</keyword>